<keyword evidence="3" id="KW-1185">Reference proteome</keyword>
<dbReference type="STRING" id="483547.GSUB_10240"/>
<gene>
    <name evidence="2" type="ORF">GSUB_10240</name>
</gene>
<dbReference type="RefSeq" id="WP_040200660.1">
    <property type="nucleotide sequence ID" value="NZ_CP010311.1"/>
</dbReference>
<evidence type="ECO:0000256" key="1">
    <source>
        <dbReference type="SAM" id="Phobius"/>
    </source>
</evidence>
<dbReference type="Pfam" id="PF04246">
    <property type="entry name" value="RseC_MucC"/>
    <property type="match status" value="1"/>
</dbReference>
<keyword evidence="1" id="KW-0812">Transmembrane</keyword>
<organism evidence="2 3">
    <name type="scientific">Geoalkalibacter subterraneus</name>
    <dbReference type="NCBI Taxonomy" id="483547"/>
    <lineage>
        <taxon>Bacteria</taxon>
        <taxon>Pseudomonadati</taxon>
        <taxon>Thermodesulfobacteriota</taxon>
        <taxon>Desulfuromonadia</taxon>
        <taxon>Desulfuromonadales</taxon>
        <taxon>Geoalkalibacteraceae</taxon>
        <taxon>Geoalkalibacter</taxon>
    </lineage>
</organism>
<keyword evidence="1" id="KW-0472">Membrane</keyword>
<dbReference type="InterPro" id="IPR026268">
    <property type="entry name" value="RseC"/>
</dbReference>
<proteinExistence type="predicted"/>
<dbReference type="PANTHER" id="PTHR35867:SF1">
    <property type="entry name" value="PROTEIN RSEC"/>
    <property type="match status" value="1"/>
</dbReference>
<protein>
    <recommendedName>
        <fullName evidence="4">Positive regulator of sigma E, RseC/MucC</fullName>
    </recommendedName>
</protein>
<dbReference type="PANTHER" id="PTHR35867">
    <property type="entry name" value="PROTEIN RSEC"/>
    <property type="match status" value="1"/>
</dbReference>
<name>A0A0B5FFD7_9BACT</name>
<dbReference type="EMBL" id="CP010311">
    <property type="protein sequence ID" value="AJF06857.1"/>
    <property type="molecule type" value="Genomic_DNA"/>
</dbReference>
<evidence type="ECO:0000313" key="3">
    <source>
        <dbReference type="Proteomes" id="UP000035036"/>
    </source>
</evidence>
<feature type="transmembrane region" description="Helical" evidence="1">
    <location>
        <begin position="75"/>
        <end position="95"/>
    </location>
</feature>
<dbReference type="Proteomes" id="UP000035036">
    <property type="component" value="Chromosome"/>
</dbReference>
<sequence>MMEETGKVVEIKSGEIAVVACEKNSFCKSCVASGNCLPSEGNKMRRVEAFNPLGARVGDEVIVATSTRNFLRSSFLLYIFPLIALVVGAIVGQQIGESAGLGIDSDLLSALFALAFMVASLLWIKMRSGSIAPENVMPIIHRIVSSANSESSQQHGN</sequence>
<dbReference type="PIRSF" id="PIRSF004923">
    <property type="entry name" value="RseC"/>
    <property type="match status" value="1"/>
</dbReference>
<keyword evidence="1" id="KW-1133">Transmembrane helix</keyword>
<evidence type="ECO:0000313" key="2">
    <source>
        <dbReference type="EMBL" id="AJF06857.1"/>
    </source>
</evidence>
<dbReference type="InterPro" id="IPR007359">
    <property type="entry name" value="SigmaE_reg_RseC_MucC"/>
</dbReference>
<accession>A0A0B5FFD7</accession>
<dbReference type="AlphaFoldDB" id="A0A0B5FFD7"/>
<feature type="transmembrane region" description="Helical" evidence="1">
    <location>
        <begin position="107"/>
        <end position="124"/>
    </location>
</feature>
<dbReference type="KEGG" id="gsb:GSUB_10240"/>
<evidence type="ECO:0008006" key="4">
    <source>
        <dbReference type="Google" id="ProtNLM"/>
    </source>
</evidence>
<dbReference type="HOGENOM" id="CLU_124911_2_1_7"/>
<reference evidence="2 3" key="1">
    <citation type="journal article" date="2015" name="Genome Announc.">
        <title>Genomes of Geoalkalibacter ferrihydriticus Z-0531T and Geoalkalibacter subterraneus Red1T, Two Haloalkaliphilic Metal-Reducing Deltaproteobacteria.</title>
        <authorList>
            <person name="Badalamenti J.P."/>
            <person name="Krajmalnik-Brown R."/>
            <person name="Torres C.I."/>
            <person name="Bond D.R."/>
        </authorList>
    </citation>
    <scope>NUCLEOTIDE SEQUENCE [LARGE SCALE GENOMIC DNA]</scope>
    <source>
        <strain evidence="2 3">Red1</strain>
    </source>
</reference>
<dbReference type="OrthoDB" id="5402011at2"/>